<dbReference type="Gene3D" id="1.10.10.60">
    <property type="entry name" value="Homeodomain-like"/>
    <property type="match status" value="1"/>
</dbReference>
<dbReference type="Proteomes" id="UP000295709">
    <property type="component" value="Unassembled WGS sequence"/>
</dbReference>
<dbReference type="PROSITE" id="PS01124">
    <property type="entry name" value="HTH_ARAC_FAMILY_2"/>
    <property type="match status" value="1"/>
</dbReference>
<proteinExistence type="predicted"/>
<dbReference type="Proteomes" id="UP000269375">
    <property type="component" value="Unassembled WGS sequence"/>
</dbReference>
<evidence type="ECO:0000313" key="4">
    <source>
        <dbReference type="Proteomes" id="UP000269375"/>
    </source>
</evidence>
<accession>A0A3N0W7W8</accession>
<gene>
    <name evidence="3" type="ORF">BCF50_0606</name>
    <name evidence="2" type="ORF">EGI05_04810</name>
</gene>
<dbReference type="EMBL" id="SOQW01000001">
    <property type="protein sequence ID" value="TDX94835.1"/>
    <property type="molecule type" value="Genomic_DNA"/>
</dbReference>
<dbReference type="GO" id="GO:0043565">
    <property type="term" value="F:sequence-specific DNA binding"/>
    <property type="evidence" value="ECO:0007669"/>
    <property type="project" value="InterPro"/>
</dbReference>
<protein>
    <submittedName>
        <fullName evidence="2">AraC family transcriptional regulator</fullName>
    </submittedName>
    <submittedName>
        <fullName evidence="3">AraC-like DNA-binding protein</fullName>
    </submittedName>
</protein>
<dbReference type="EMBL" id="RJTX01000001">
    <property type="protein sequence ID" value="ROI00209.1"/>
    <property type="molecule type" value="Genomic_DNA"/>
</dbReference>
<dbReference type="OrthoDB" id="635259at2"/>
<evidence type="ECO:0000313" key="3">
    <source>
        <dbReference type="EMBL" id="TDX94835.1"/>
    </source>
</evidence>
<dbReference type="RefSeq" id="WP_123261913.1">
    <property type="nucleotide sequence ID" value="NZ_RJTX01000001.1"/>
</dbReference>
<reference evidence="4" key="1">
    <citation type="submission" date="2018-11" db="EMBL/GenBank/DDBJ databases">
        <title>Proposal to divide the Flavobacteriaceae and reorganize its genera based on Amino Acid Identity values calculated from whole genome sequences.</title>
        <authorList>
            <person name="Nicholson A.C."/>
            <person name="Gulvik C.A."/>
            <person name="Whitney A.M."/>
            <person name="Humrighouse B.W."/>
            <person name="Bell M."/>
            <person name="Holmes B."/>
            <person name="Steigerwalt A."/>
            <person name="Villarma A."/>
            <person name="Sheth M."/>
            <person name="Batra D."/>
            <person name="Pryor J."/>
            <person name="Bernardet J.-F."/>
            <person name="Hugo C."/>
            <person name="Kampfer P."/>
            <person name="Newman J."/>
            <person name="Mcquiston J.R."/>
        </authorList>
    </citation>
    <scope>NUCLEOTIDE SEQUENCE [LARGE SCALE GENOMIC DNA]</scope>
    <source>
        <strain evidence="4">DSM 15235</strain>
    </source>
</reference>
<reference evidence="3 5" key="2">
    <citation type="submission" date="2019-03" db="EMBL/GenBank/DDBJ databases">
        <title>Genomic Encyclopedia of Archaeal and Bacterial Type Strains, Phase II (KMG-II): from individual species to whole genera.</title>
        <authorList>
            <person name="Goeker M."/>
        </authorList>
    </citation>
    <scope>NUCLEOTIDE SEQUENCE [LARGE SCALE GENOMIC DNA]</scope>
    <source>
        <strain evidence="3 5">DSM 15235</strain>
    </source>
</reference>
<organism evidence="2 4">
    <name type="scientific">Chryseobacterium daecheongense</name>
    <dbReference type="NCBI Taxonomy" id="192389"/>
    <lineage>
        <taxon>Bacteria</taxon>
        <taxon>Pseudomonadati</taxon>
        <taxon>Bacteroidota</taxon>
        <taxon>Flavobacteriia</taxon>
        <taxon>Flavobacteriales</taxon>
        <taxon>Weeksellaceae</taxon>
        <taxon>Chryseobacterium group</taxon>
        <taxon>Chryseobacterium</taxon>
    </lineage>
</organism>
<evidence type="ECO:0000313" key="5">
    <source>
        <dbReference type="Proteomes" id="UP000295709"/>
    </source>
</evidence>
<dbReference type="Pfam" id="PF20240">
    <property type="entry name" value="DUF6597"/>
    <property type="match status" value="1"/>
</dbReference>
<sequence>MSNDLVYRFIRPDQSLTDFVYGYSSLQNLATFTEGVIIPNGRIDLLFYKTINDQFQIILMGLETKPKPMPKREISVFFSISFNPLALEYILNQSIAEFIDSGKELPDNFWDFSVDDLNDFDAFCKKASQKIISLLPDEIDERKRQLFELIFATDGEISVKELSEKIFWNERQINRYFNKQLGISLKTYCKILRFQASLHHIKDGKLFPQLNFTDQSHFIKEIKKLSGVSPKELFKNQNDRFLQFLVYHTK</sequence>
<dbReference type="GO" id="GO:0003700">
    <property type="term" value="F:DNA-binding transcription factor activity"/>
    <property type="evidence" value="ECO:0007669"/>
    <property type="project" value="InterPro"/>
</dbReference>
<name>A0A3N0W7W8_9FLAO</name>
<comment type="caution">
    <text evidence="2">The sequence shown here is derived from an EMBL/GenBank/DDBJ whole genome shotgun (WGS) entry which is preliminary data.</text>
</comment>
<dbReference type="InterPro" id="IPR046532">
    <property type="entry name" value="DUF6597"/>
</dbReference>
<feature type="domain" description="HTH araC/xylS-type" evidence="1">
    <location>
        <begin position="129"/>
        <end position="236"/>
    </location>
</feature>
<evidence type="ECO:0000313" key="2">
    <source>
        <dbReference type="EMBL" id="ROI00209.1"/>
    </source>
</evidence>
<keyword evidence="5" id="KW-1185">Reference proteome</keyword>
<dbReference type="SMART" id="SM00342">
    <property type="entry name" value="HTH_ARAC"/>
    <property type="match status" value="1"/>
</dbReference>
<dbReference type="AlphaFoldDB" id="A0A3N0W7W8"/>
<evidence type="ECO:0000259" key="1">
    <source>
        <dbReference type="PROSITE" id="PS01124"/>
    </source>
</evidence>
<dbReference type="InterPro" id="IPR018060">
    <property type="entry name" value="HTH_AraC"/>
</dbReference>